<keyword evidence="3" id="KW-0663">Pyridoxal phosphate</keyword>
<gene>
    <name evidence="6" type="ORF">TRIP_B330384</name>
</gene>
<comment type="cofactor">
    <cofactor evidence="1">
        <name>pyridoxal 5'-phosphate</name>
        <dbReference type="ChEBI" id="CHEBI:597326"/>
    </cofactor>
</comment>
<evidence type="ECO:0000256" key="1">
    <source>
        <dbReference type="ARBA" id="ARBA00001933"/>
    </source>
</evidence>
<dbReference type="SUPFAM" id="SSF53383">
    <property type="entry name" value="PLP-dependent transferases"/>
    <property type="match status" value="1"/>
</dbReference>
<dbReference type="AlphaFoldDB" id="A0A653A824"/>
<dbReference type="InterPro" id="IPR015424">
    <property type="entry name" value="PyrdxlP-dep_Trfase"/>
</dbReference>
<dbReference type="GO" id="GO:0031071">
    <property type="term" value="F:cysteine desulfurase activity"/>
    <property type="evidence" value="ECO:0007669"/>
    <property type="project" value="UniProtKB-EC"/>
</dbReference>
<accession>A0A653A824</accession>
<protein>
    <submittedName>
        <fullName evidence="6">Cysteine desulfurase family protein</fullName>
    </submittedName>
</protein>
<name>A0A653A824_UNCDX</name>
<dbReference type="EMBL" id="UPXX01000027">
    <property type="protein sequence ID" value="VBB44219.1"/>
    <property type="molecule type" value="Genomic_DNA"/>
</dbReference>
<evidence type="ECO:0000256" key="3">
    <source>
        <dbReference type="ARBA" id="ARBA00022898"/>
    </source>
</evidence>
<comment type="similarity">
    <text evidence="2">Belongs to the class-V pyridoxal-phosphate-dependent aminotransferase family. NifS/IscS subfamily.</text>
</comment>
<dbReference type="PANTHER" id="PTHR11601">
    <property type="entry name" value="CYSTEINE DESULFURYLASE FAMILY MEMBER"/>
    <property type="match status" value="1"/>
</dbReference>
<organism evidence="6">
    <name type="scientific">Uncultured Desulfatiglans sp</name>
    <dbReference type="NCBI Taxonomy" id="1748965"/>
    <lineage>
        <taxon>Bacteria</taxon>
        <taxon>Pseudomonadati</taxon>
        <taxon>Thermodesulfobacteriota</taxon>
        <taxon>Desulfobacteria</taxon>
        <taxon>Desulfatiglandales</taxon>
        <taxon>Desulfatiglandaceae</taxon>
        <taxon>Desulfatiglans</taxon>
        <taxon>environmental samples</taxon>
    </lineage>
</organism>
<feature type="domain" description="Aminotransferase class V" evidence="5">
    <location>
        <begin position="6"/>
        <end position="144"/>
    </location>
</feature>
<dbReference type="InterPro" id="IPR000192">
    <property type="entry name" value="Aminotrans_V_dom"/>
</dbReference>
<dbReference type="Gene3D" id="3.40.640.10">
    <property type="entry name" value="Type I PLP-dependent aspartate aminotransferase-like (Major domain)"/>
    <property type="match status" value="1"/>
</dbReference>
<dbReference type="Gene3D" id="3.90.1150.10">
    <property type="entry name" value="Aspartate Aminotransferase, domain 1"/>
    <property type="match status" value="1"/>
</dbReference>
<sequence length="150" mass="16869">MRESIIYLDNAATTFPKPRAVLEQMLETYSRMGVSPGRGSYDLAVEAEALVQETRRKVAALFSAPDPDHVIFAQNATDALNLALQGIVRPGDHVLSTRLEHNSVLRPLYHLRQRGWIEYDLVPFDAEGFVDPDAIALGIKSNTRFERSFR</sequence>
<dbReference type="Pfam" id="PF00266">
    <property type="entry name" value="Aminotran_5"/>
    <property type="match status" value="1"/>
</dbReference>
<evidence type="ECO:0000313" key="6">
    <source>
        <dbReference type="EMBL" id="VBB44219.1"/>
    </source>
</evidence>
<reference evidence="6" key="1">
    <citation type="submission" date="2018-07" db="EMBL/GenBank/DDBJ databases">
        <authorList>
            <consortium name="Genoscope - CEA"/>
            <person name="William W."/>
        </authorList>
    </citation>
    <scope>NUCLEOTIDE SEQUENCE</scope>
    <source>
        <strain evidence="6">IK1</strain>
    </source>
</reference>
<dbReference type="InterPro" id="IPR015421">
    <property type="entry name" value="PyrdxlP-dep_Trfase_major"/>
</dbReference>
<dbReference type="InterPro" id="IPR015422">
    <property type="entry name" value="PyrdxlP-dep_Trfase_small"/>
</dbReference>
<evidence type="ECO:0000259" key="5">
    <source>
        <dbReference type="Pfam" id="PF00266"/>
    </source>
</evidence>
<dbReference type="PANTHER" id="PTHR11601:SF34">
    <property type="entry name" value="CYSTEINE DESULFURASE"/>
    <property type="match status" value="1"/>
</dbReference>
<evidence type="ECO:0000256" key="4">
    <source>
        <dbReference type="ARBA" id="ARBA00050776"/>
    </source>
</evidence>
<proteinExistence type="inferred from homology"/>
<evidence type="ECO:0000256" key="2">
    <source>
        <dbReference type="ARBA" id="ARBA00006490"/>
    </source>
</evidence>
<comment type="catalytic activity">
    <reaction evidence="4">
        <text>(sulfur carrier)-H + L-cysteine = (sulfur carrier)-SH + L-alanine</text>
        <dbReference type="Rhea" id="RHEA:43892"/>
        <dbReference type="Rhea" id="RHEA-COMP:14737"/>
        <dbReference type="Rhea" id="RHEA-COMP:14739"/>
        <dbReference type="ChEBI" id="CHEBI:29917"/>
        <dbReference type="ChEBI" id="CHEBI:35235"/>
        <dbReference type="ChEBI" id="CHEBI:57972"/>
        <dbReference type="ChEBI" id="CHEBI:64428"/>
        <dbReference type="EC" id="2.8.1.7"/>
    </reaction>
</comment>